<organism evidence="1 2">
    <name type="scientific">Diplogelasinospora grovesii</name>
    <dbReference type="NCBI Taxonomy" id="303347"/>
    <lineage>
        <taxon>Eukaryota</taxon>
        <taxon>Fungi</taxon>
        <taxon>Dikarya</taxon>
        <taxon>Ascomycota</taxon>
        <taxon>Pezizomycotina</taxon>
        <taxon>Sordariomycetes</taxon>
        <taxon>Sordariomycetidae</taxon>
        <taxon>Sordariales</taxon>
        <taxon>Diplogelasinosporaceae</taxon>
        <taxon>Diplogelasinospora</taxon>
    </lineage>
</organism>
<sequence>MRYTPTAASRRYFAPTAAAAAAAMGSAGPDTRPVRLPTIRLDTTIAELYKRASRSNADQRLGLVLCGANSSLELNPDFPRNTKYLYQDSAFNTMPRRELTKDNVELQKWLATKYLSLIPQREAFIAGSAPVILFNVDQTPAQVAHDRREAEATVSVLDPSQRPELIFCPGPSQIPMREHGIDRIAYKIALDGLENYPLTHSPATHWYLNSKAALALSGLPTPRAEIVEVEGFGPTAGSCCEMCVANQGDMFFIPAKCTGSRGKWLQEQTRRILGAIQRRPAPFVLKTQQTFGGAGTWVVASEEQKESILRDFASEDGVLRKLLSQVTESNHELKPGSVIISDMVKDPIGDYGITFLVTDSGEAVFLAASEQMIDASSAWIGSTINYPRQQRLQDKFAPLIDKTAAWLPAHGYYGPAGMDVLETDTPGRTDSHTGETTAYHIVDLNVRTSGSLCLPLLRGHFTSRGMACASSFSIAVKGGRNEFIEKWRAAFEAGQMSILSWYEDPETNKSIADVVVGGEGEEKLQEQMMKVKETAEEVTF</sequence>
<keyword evidence="2" id="KW-1185">Reference proteome</keyword>
<dbReference type="AlphaFoldDB" id="A0AAN6N1Q4"/>
<dbReference type="InterPro" id="IPR053269">
    <property type="entry name" value="Asp-Met_ligase"/>
</dbReference>
<accession>A0AAN6N1Q4</accession>
<dbReference type="PANTHER" id="PTHR37018">
    <property type="entry name" value="CULTURE SPECIFIC PROTEIN, PUTATIVE (AFU_ORTHOLOGUE AFUA_2G00130)-RELATED"/>
    <property type="match status" value="1"/>
</dbReference>
<evidence type="ECO:0000313" key="2">
    <source>
        <dbReference type="Proteomes" id="UP001303473"/>
    </source>
</evidence>
<protein>
    <submittedName>
        <fullName evidence="1">Solid-state culture-specific atp-grasp domain protein</fullName>
    </submittedName>
</protein>
<name>A0AAN6N1Q4_9PEZI</name>
<dbReference type="SUPFAM" id="SSF56059">
    <property type="entry name" value="Glutathione synthetase ATP-binding domain-like"/>
    <property type="match status" value="1"/>
</dbReference>
<dbReference type="Proteomes" id="UP001303473">
    <property type="component" value="Unassembled WGS sequence"/>
</dbReference>
<gene>
    <name evidence="1" type="ORF">QBC46DRAFT_392384</name>
</gene>
<comment type="caution">
    <text evidence="1">The sequence shown here is derived from an EMBL/GenBank/DDBJ whole genome shotgun (WGS) entry which is preliminary data.</text>
</comment>
<dbReference type="PANTHER" id="PTHR37018:SF1">
    <property type="entry name" value="CULTURE SPECIFIC PROTEIN, PUTATIVE (AFU_ORTHOLOGUE AFUA_2G00130)-RELATED"/>
    <property type="match status" value="1"/>
</dbReference>
<evidence type="ECO:0000313" key="1">
    <source>
        <dbReference type="EMBL" id="KAK3937585.1"/>
    </source>
</evidence>
<reference evidence="2" key="1">
    <citation type="journal article" date="2023" name="Mol. Phylogenet. Evol.">
        <title>Genome-scale phylogeny and comparative genomics of the fungal order Sordariales.</title>
        <authorList>
            <person name="Hensen N."/>
            <person name="Bonometti L."/>
            <person name="Westerberg I."/>
            <person name="Brannstrom I.O."/>
            <person name="Guillou S."/>
            <person name="Cros-Aarteil S."/>
            <person name="Calhoun S."/>
            <person name="Haridas S."/>
            <person name="Kuo A."/>
            <person name="Mondo S."/>
            <person name="Pangilinan J."/>
            <person name="Riley R."/>
            <person name="LaButti K."/>
            <person name="Andreopoulos B."/>
            <person name="Lipzen A."/>
            <person name="Chen C."/>
            <person name="Yan M."/>
            <person name="Daum C."/>
            <person name="Ng V."/>
            <person name="Clum A."/>
            <person name="Steindorff A."/>
            <person name="Ohm R.A."/>
            <person name="Martin F."/>
            <person name="Silar P."/>
            <person name="Natvig D.O."/>
            <person name="Lalanne C."/>
            <person name="Gautier V."/>
            <person name="Ament-Velasquez S.L."/>
            <person name="Kruys A."/>
            <person name="Hutchinson M.I."/>
            <person name="Powell A.J."/>
            <person name="Barry K."/>
            <person name="Miller A.N."/>
            <person name="Grigoriev I.V."/>
            <person name="Debuchy R."/>
            <person name="Gladieux P."/>
            <person name="Hiltunen Thoren M."/>
            <person name="Johannesson H."/>
        </authorList>
    </citation>
    <scope>NUCLEOTIDE SEQUENCE [LARGE SCALE GENOMIC DNA]</scope>
    <source>
        <strain evidence="2">CBS 340.73</strain>
    </source>
</reference>
<proteinExistence type="predicted"/>
<dbReference type="EMBL" id="MU853850">
    <property type="protein sequence ID" value="KAK3937585.1"/>
    <property type="molecule type" value="Genomic_DNA"/>
</dbReference>